<dbReference type="Gene3D" id="3.30.710.10">
    <property type="entry name" value="Potassium Channel Kv1.1, Chain A"/>
    <property type="match status" value="1"/>
</dbReference>
<dbReference type="PROSITE" id="PS50097">
    <property type="entry name" value="BTB"/>
    <property type="match status" value="1"/>
</dbReference>
<evidence type="ECO:0000313" key="3">
    <source>
        <dbReference type="EMBL" id="GAT58192.1"/>
    </source>
</evidence>
<evidence type="ECO:0000256" key="1">
    <source>
        <dbReference type="SAM" id="MobiDB-lite"/>
    </source>
</evidence>
<protein>
    <recommendedName>
        <fullName evidence="2">BTB domain-containing protein</fullName>
    </recommendedName>
</protein>
<feature type="region of interest" description="Disordered" evidence="1">
    <location>
        <begin position="1"/>
        <end position="33"/>
    </location>
</feature>
<proteinExistence type="predicted"/>
<name>A0ABQ0M5Q7_MYCCL</name>
<dbReference type="InterPro" id="IPR011333">
    <property type="entry name" value="SKP1/BTB/POZ_sf"/>
</dbReference>
<accession>A0ABQ0M5Q7</accession>
<evidence type="ECO:0000259" key="2">
    <source>
        <dbReference type="PROSITE" id="PS50097"/>
    </source>
</evidence>
<dbReference type="EMBL" id="DF849584">
    <property type="protein sequence ID" value="GAT58192.1"/>
    <property type="molecule type" value="Genomic_DNA"/>
</dbReference>
<dbReference type="SUPFAM" id="SSF54695">
    <property type="entry name" value="POZ domain"/>
    <property type="match status" value="1"/>
</dbReference>
<dbReference type="SMART" id="SM00225">
    <property type="entry name" value="BTB"/>
    <property type="match status" value="1"/>
</dbReference>
<sequence>MGDDNTSYPSSSPQTPSSHLPTRNSHASFRVPAPDPVQISSLAQKLYDALRGLRPGNSKNKHAVSVPVSELDDIIARAQQLVLLTSNYANRENLSVADQLAKLSDAISQRLGNIESQLLLKSPTPNTSIPKDLPRIDGKRHDTLYLKDGNIVLIAGQVIFRAHQSILSLQSPVFATMFTLPPTTTGNGGHECYDGAPLVVMPDDAESVEALLKVLYDPSQLPFKRLSPTTPLAVRRVLAMATKYEMDALRNRIVSQLQADWPHTLREWDRLESEIEALVEEHESCDELMVDETHLDDRLPEPCAAIRLAMECRIPKILPAALYHLSRLDIDDDWFECRQNDAMDDGEPRRTARWDLLLGDDFRLLLKLRHLISNYDYDEIYDTALSCRSPEACLNGWYTTRGHWESCTDPLKELQSFVQDRPSTLCKYCWSSAQLKAQDAREDVWKEICMFPTSVSEAFQVGNSSLVVQQRQSGLAYDAVSAAASACYMAWAIEVAAGQMGPGNAECVVLTARPVACRASGKAAGSE</sequence>
<organism evidence="3 4">
    <name type="scientific">Mycena chlorophos</name>
    <name type="common">Agaric fungus</name>
    <name type="synonym">Agaricus chlorophos</name>
    <dbReference type="NCBI Taxonomy" id="658473"/>
    <lineage>
        <taxon>Eukaryota</taxon>
        <taxon>Fungi</taxon>
        <taxon>Dikarya</taxon>
        <taxon>Basidiomycota</taxon>
        <taxon>Agaricomycotina</taxon>
        <taxon>Agaricomycetes</taxon>
        <taxon>Agaricomycetidae</taxon>
        <taxon>Agaricales</taxon>
        <taxon>Marasmiineae</taxon>
        <taxon>Mycenaceae</taxon>
        <taxon>Mycena</taxon>
    </lineage>
</organism>
<keyword evidence="4" id="KW-1185">Reference proteome</keyword>
<dbReference type="InterPro" id="IPR000210">
    <property type="entry name" value="BTB/POZ_dom"/>
</dbReference>
<feature type="compositionally biased region" description="Low complexity" evidence="1">
    <location>
        <begin position="1"/>
        <end position="22"/>
    </location>
</feature>
<reference evidence="3" key="1">
    <citation type="submission" date="2014-09" db="EMBL/GenBank/DDBJ databases">
        <title>Genome sequence of the luminous mushroom Mycena chlorophos for searching fungal bioluminescence genes.</title>
        <authorList>
            <person name="Tanaka Y."/>
            <person name="Kasuga D."/>
            <person name="Oba Y."/>
            <person name="Hase S."/>
            <person name="Sato K."/>
            <person name="Oba Y."/>
            <person name="Sakakibara Y."/>
        </authorList>
    </citation>
    <scope>NUCLEOTIDE SEQUENCE</scope>
</reference>
<evidence type="ECO:0000313" key="4">
    <source>
        <dbReference type="Proteomes" id="UP000815677"/>
    </source>
</evidence>
<dbReference type="Pfam" id="PF00651">
    <property type="entry name" value="BTB"/>
    <property type="match status" value="1"/>
</dbReference>
<gene>
    <name evidence="3" type="ORF">MCHLO_14650</name>
</gene>
<dbReference type="Proteomes" id="UP000815677">
    <property type="component" value="Unassembled WGS sequence"/>
</dbReference>
<feature type="domain" description="BTB" evidence="2">
    <location>
        <begin position="149"/>
        <end position="217"/>
    </location>
</feature>